<organism evidence="2 3">
    <name type="scientific">Marasmiellus scandens</name>
    <dbReference type="NCBI Taxonomy" id="2682957"/>
    <lineage>
        <taxon>Eukaryota</taxon>
        <taxon>Fungi</taxon>
        <taxon>Dikarya</taxon>
        <taxon>Basidiomycota</taxon>
        <taxon>Agaricomycotina</taxon>
        <taxon>Agaricomycetes</taxon>
        <taxon>Agaricomycetidae</taxon>
        <taxon>Agaricales</taxon>
        <taxon>Marasmiineae</taxon>
        <taxon>Omphalotaceae</taxon>
        <taxon>Marasmiellus</taxon>
    </lineage>
</organism>
<feature type="compositionally biased region" description="Basic and acidic residues" evidence="1">
    <location>
        <begin position="16"/>
        <end position="25"/>
    </location>
</feature>
<feature type="region of interest" description="Disordered" evidence="1">
    <location>
        <begin position="106"/>
        <end position="127"/>
    </location>
</feature>
<feature type="region of interest" description="Disordered" evidence="1">
    <location>
        <begin position="1"/>
        <end position="25"/>
    </location>
</feature>
<reference evidence="2 3" key="1">
    <citation type="submission" date="2024-01" db="EMBL/GenBank/DDBJ databases">
        <title>A draft genome for the cacao thread blight pathogen Marasmiellus scandens.</title>
        <authorList>
            <person name="Baruah I.K."/>
            <person name="Leung J."/>
            <person name="Bukari Y."/>
            <person name="Amoako-Attah I."/>
            <person name="Meinhardt L.W."/>
            <person name="Bailey B.A."/>
            <person name="Cohen S.P."/>
        </authorList>
    </citation>
    <scope>NUCLEOTIDE SEQUENCE [LARGE SCALE GENOMIC DNA]</scope>
    <source>
        <strain evidence="2 3">GH-19</strain>
    </source>
</reference>
<feature type="region of interest" description="Disordered" evidence="1">
    <location>
        <begin position="66"/>
        <end position="86"/>
    </location>
</feature>
<dbReference type="Proteomes" id="UP001498398">
    <property type="component" value="Unassembled WGS sequence"/>
</dbReference>
<evidence type="ECO:0000313" key="2">
    <source>
        <dbReference type="EMBL" id="KAK7433703.1"/>
    </source>
</evidence>
<sequence>MSDDEADQAFLKQHRFRDPNDPTDWESREQMEEFFIVQHRVDCRCWTRKKARDAARYQRLKPKLQHTAHIRNQRRAQELESDPNLQRELKEKHRCAQARYHARNREALAEKERLRHTELKQQNEIKE</sequence>
<protein>
    <submittedName>
        <fullName evidence="2">Uncharacterized protein</fullName>
    </submittedName>
</protein>
<evidence type="ECO:0000256" key="1">
    <source>
        <dbReference type="SAM" id="MobiDB-lite"/>
    </source>
</evidence>
<evidence type="ECO:0000313" key="3">
    <source>
        <dbReference type="Proteomes" id="UP001498398"/>
    </source>
</evidence>
<keyword evidence="3" id="KW-1185">Reference proteome</keyword>
<accession>A0ABR1IJW7</accession>
<gene>
    <name evidence="2" type="ORF">VKT23_020621</name>
</gene>
<name>A0ABR1IJW7_9AGAR</name>
<dbReference type="EMBL" id="JBANRG010000143">
    <property type="protein sequence ID" value="KAK7433703.1"/>
    <property type="molecule type" value="Genomic_DNA"/>
</dbReference>
<proteinExistence type="predicted"/>
<comment type="caution">
    <text evidence="2">The sequence shown here is derived from an EMBL/GenBank/DDBJ whole genome shotgun (WGS) entry which is preliminary data.</text>
</comment>